<evidence type="ECO:0000256" key="3">
    <source>
        <dbReference type="ARBA" id="ARBA00022679"/>
    </source>
</evidence>
<dbReference type="PANTHER" id="PTHR43685">
    <property type="entry name" value="GLYCOSYLTRANSFERASE"/>
    <property type="match status" value="1"/>
</dbReference>
<protein>
    <submittedName>
        <fullName evidence="5">Amylovoran biosynthesis protein AmsE</fullName>
    </submittedName>
</protein>
<comment type="similarity">
    <text evidence="1">Belongs to the glycosyltransferase 2 family.</text>
</comment>
<dbReference type="InterPro" id="IPR050834">
    <property type="entry name" value="Glycosyltransf_2"/>
</dbReference>
<organism evidence="5 6">
    <name type="scientific">Capnocytophaga sputigena</name>
    <dbReference type="NCBI Taxonomy" id="1019"/>
    <lineage>
        <taxon>Bacteria</taxon>
        <taxon>Pseudomonadati</taxon>
        <taxon>Bacteroidota</taxon>
        <taxon>Flavobacteriia</taxon>
        <taxon>Flavobacteriales</taxon>
        <taxon>Flavobacteriaceae</taxon>
        <taxon>Capnocytophaga</taxon>
    </lineage>
</organism>
<dbReference type="GO" id="GO:0016757">
    <property type="term" value="F:glycosyltransferase activity"/>
    <property type="evidence" value="ECO:0007669"/>
    <property type="project" value="UniProtKB-KW"/>
</dbReference>
<keyword evidence="2" id="KW-0328">Glycosyltransferase</keyword>
<dbReference type="InterPro" id="IPR001173">
    <property type="entry name" value="Glyco_trans_2-like"/>
</dbReference>
<dbReference type="CDD" id="cd04195">
    <property type="entry name" value="GT2_AmsE_like"/>
    <property type="match status" value="1"/>
</dbReference>
<evidence type="ECO:0000256" key="1">
    <source>
        <dbReference type="ARBA" id="ARBA00006739"/>
    </source>
</evidence>
<gene>
    <name evidence="5" type="ORF">CGC59_06830</name>
</gene>
<dbReference type="InterPro" id="IPR029044">
    <property type="entry name" value="Nucleotide-diphossugar_trans"/>
</dbReference>
<dbReference type="AlphaFoldDB" id="A0A250F9Z2"/>
<dbReference type="Gene3D" id="3.90.550.10">
    <property type="entry name" value="Spore Coat Polysaccharide Biosynthesis Protein SpsA, Chain A"/>
    <property type="match status" value="1"/>
</dbReference>
<evidence type="ECO:0000256" key="2">
    <source>
        <dbReference type="ARBA" id="ARBA00022676"/>
    </source>
</evidence>
<dbReference type="Pfam" id="PF00535">
    <property type="entry name" value="Glycos_transf_2"/>
    <property type="match status" value="1"/>
</dbReference>
<evidence type="ECO:0000259" key="4">
    <source>
        <dbReference type="Pfam" id="PF00535"/>
    </source>
</evidence>
<name>A0A250F9Z2_CAPSP</name>
<dbReference type="EMBL" id="CP022383">
    <property type="protein sequence ID" value="ATA80796.1"/>
    <property type="molecule type" value="Genomic_DNA"/>
</dbReference>
<reference evidence="6" key="1">
    <citation type="submission" date="2017-06" db="EMBL/GenBank/DDBJ databases">
        <title>Capnocytophaga spp. assemblies.</title>
        <authorList>
            <person name="Gulvik C.A."/>
        </authorList>
    </citation>
    <scope>NUCLEOTIDE SEQUENCE [LARGE SCALE GENOMIC DNA]</scope>
    <source>
        <strain evidence="6">H4486</strain>
    </source>
</reference>
<evidence type="ECO:0000313" key="5">
    <source>
        <dbReference type="EMBL" id="ATA80796.1"/>
    </source>
</evidence>
<feature type="domain" description="Glycosyltransferase 2-like" evidence="4">
    <location>
        <begin position="10"/>
        <end position="169"/>
    </location>
</feature>
<dbReference type="SUPFAM" id="SSF53448">
    <property type="entry name" value="Nucleotide-diphospho-sugar transferases"/>
    <property type="match status" value="1"/>
</dbReference>
<dbReference type="Proteomes" id="UP000217334">
    <property type="component" value="Chromosome"/>
</dbReference>
<dbReference type="PANTHER" id="PTHR43685:SF5">
    <property type="entry name" value="GLYCOSYLTRANSFERASE EPSE-RELATED"/>
    <property type="match status" value="1"/>
</dbReference>
<evidence type="ECO:0000313" key="6">
    <source>
        <dbReference type="Proteomes" id="UP000217334"/>
    </source>
</evidence>
<accession>A0A250F9Z2</accession>
<keyword evidence="3" id="KW-0808">Transferase</keyword>
<sequence>MNFSVLLSLYIKENPQFLTECLESLKNQTLPATEIVMVYDGAITTELEEVVTQFITILPIKIIRLPQNVGLGKALNEGLKHCSYNWVFRMDSDDICLPERFAKQVDFISQHPNIVIFSGHIAEFREEKSNIFGYRKVPLGNKHIKKYALSRSPFNHMMVAFRKDIIEEVGGYQHHLFLEDYNLWLRIIAKGYEVGNMNEILLLARAGDGMVSRRRGKEYIKGEWQLFKLKHSLKVQPLLPNFFIFTLRASLRLLPTNLLKVVYKFLRKMR</sequence>
<proteinExistence type="inferred from homology"/>